<protein>
    <submittedName>
        <fullName evidence="1">Uncharacterized protein</fullName>
    </submittedName>
</protein>
<reference evidence="2" key="1">
    <citation type="submission" date="2016-05" db="EMBL/GenBank/DDBJ databases">
        <title>Comparative genomics of biotechnologically important yeasts.</title>
        <authorList>
            <consortium name="DOE Joint Genome Institute"/>
            <person name="Riley R."/>
            <person name="Haridas S."/>
            <person name="Wolfe K.H."/>
            <person name="Lopes M.R."/>
            <person name="Hittinger C.T."/>
            <person name="Goker M."/>
            <person name="Salamov A."/>
            <person name="Wisecaver J."/>
            <person name="Long T.M."/>
            <person name="Aerts A.L."/>
            <person name="Barry K."/>
            <person name="Choi C."/>
            <person name="Clum A."/>
            <person name="Coughlan A.Y."/>
            <person name="Deshpande S."/>
            <person name="Douglass A.P."/>
            <person name="Hanson S.J."/>
            <person name="Klenk H.-P."/>
            <person name="Labutti K."/>
            <person name="Lapidus A."/>
            <person name="Lindquist E."/>
            <person name="Lipzen A."/>
            <person name="Meier-Kolthoff J.P."/>
            <person name="Ohm R.A."/>
            <person name="Otillar R.P."/>
            <person name="Pangilinan J."/>
            <person name="Peng Y."/>
            <person name="Rokas A."/>
            <person name="Rosa C.A."/>
            <person name="Scheuner C."/>
            <person name="Sibirny A.A."/>
            <person name="Slot J.C."/>
            <person name="Stielow J.B."/>
            <person name="Sun H."/>
            <person name="Kurtzman C.P."/>
            <person name="Blackwell M."/>
            <person name="Grigoriev I.V."/>
            <person name="Jeffries T.W."/>
        </authorList>
    </citation>
    <scope>NUCLEOTIDE SEQUENCE [LARGE SCALE GENOMIC DNA]</scope>
    <source>
        <strain evidence="2">NRRL Y-12698</strain>
    </source>
</reference>
<organism evidence="1 2">
    <name type="scientific">Babjeviella inositovora NRRL Y-12698</name>
    <dbReference type="NCBI Taxonomy" id="984486"/>
    <lineage>
        <taxon>Eukaryota</taxon>
        <taxon>Fungi</taxon>
        <taxon>Dikarya</taxon>
        <taxon>Ascomycota</taxon>
        <taxon>Saccharomycotina</taxon>
        <taxon>Pichiomycetes</taxon>
        <taxon>Serinales incertae sedis</taxon>
        <taxon>Babjeviella</taxon>
    </lineage>
</organism>
<dbReference type="GeneID" id="30148080"/>
<gene>
    <name evidence="1" type="ORF">BABINDRAFT_164151</name>
</gene>
<accession>A0A1E3QZ33</accession>
<evidence type="ECO:0000313" key="1">
    <source>
        <dbReference type="EMBL" id="ODQ82342.1"/>
    </source>
</evidence>
<dbReference type="Proteomes" id="UP000094336">
    <property type="component" value="Unassembled WGS sequence"/>
</dbReference>
<keyword evidence="2" id="KW-1185">Reference proteome</keyword>
<dbReference type="AlphaFoldDB" id="A0A1E3QZ33"/>
<proteinExistence type="predicted"/>
<sequence>MLPITQNFASDDQHQNPSEWRYFKETNKLSITKLCPAILGSNGHIMISPETNLLSTLANLGNMASTFNESLRAVEEAKQYDPYFSNRLPMVLALENTASATVLENETMDTSRLARVSSSDEDSIFEDTFSHFSFDLTSPEPLNYSERFQECPVESRTCQVHLSNDFLDDHTSAMIKKEWKVCCIPLYIPPPNYILESFARNPHSQYNSLDPESIIPFPELPKLKTQTSLLQFLHKVHAHNVSRDNYSHRLEFLKNLNGAALWGASIKTPSMKLKHKYDSNLSRTNTFRMGENPGRSNSRRYQPLFKTQQIQQQRSIKLMRKRTMRSEAIHQSNIGAVVDLIHMHCLHSIDVSASGESSLQLQPRSIDDIYRPTKPENFNLEAVDIGTPGFMRSEEFLNYTRAVSSLKFWSTR</sequence>
<dbReference type="EMBL" id="KV454426">
    <property type="protein sequence ID" value="ODQ82342.1"/>
    <property type="molecule type" value="Genomic_DNA"/>
</dbReference>
<evidence type="ECO:0000313" key="2">
    <source>
        <dbReference type="Proteomes" id="UP000094336"/>
    </source>
</evidence>
<dbReference type="RefSeq" id="XP_018987670.1">
    <property type="nucleotide sequence ID" value="XM_019130227.1"/>
</dbReference>
<name>A0A1E3QZ33_9ASCO</name>